<evidence type="ECO:0000313" key="3">
    <source>
        <dbReference type="EMBL" id="AMY09237.1"/>
    </source>
</evidence>
<reference evidence="3 4" key="1">
    <citation type="journal article" date="2016" name="Genome Announc.">
        <title>First Complete Genome Sequence of a Subdivision 6 Acidobacterium Strain.</title>
        <authorList>
            <person name="Huang S."/>
            <person name="Vieira S."/>
            <person name="Bunk B."/>
            <person name="Riedel T."/>
            <person name="Sproer C."/>
            <person name="Overmann J."/>
        </authorList>
    </citation>
    <scope>NUCLEOTIDE SEQUENCE [LARGE SCALE GENOMIC DNA]</scope>
    <source>
        <strain evidence="4">DSM 100886 HEG_-6_39</strain>
    </source>
</reference>
<name>A0A143PL07_LUTPR</name>
<dbReference type="Proteomes" id="UP000076079">
    <property type="component" value="Chromosome"/>
</dbReference>
<dbReference type="SUPFAM" id="SSF53474">
    <property type="entry name" value="alpha/beta-Hydrolases"/>
    <property type="match status" value="1"/>
</dbReference>
<dbReference type="InterPro" id="IPR029058">
    <property type="entry name" value="AB_hydrolase_fold"/>
</dbReference>
<keyword evidence="4" id="KW-1185">Reference proteome</keyword>
<keyword evidence="3" id="KW-0378">Hydrolase</keyword>
<protein>
    <submittedName>
        <fullName evidence="3">Alpha/beta hydrolase family protein</fullName>
    </submittedName>
</protein>
<feature type="signal peptide" evidence="1">
    <location>
        <begin position="1"/>
        <end position="28"/>
    </location>
</feature>
<gene>
    <name evidence="3" type="ORF">LuPra_02450</name>
</gene>
<dbReference type="Gene3D" id="3.40.50.1820">
    <property type="entry name" value="alpha/beta hydrolase"/>
    <property type="match status" value="1"/>
</dbReference>
<organism evidence="3 4">
    <name type="scientific">Luteitalea pratensis</name>
    <dbReference type="NCBI Taxonomy" id="1855912"/>
    <lineage>
        <taxon>Bacteria</taxon>
        <taxon>Pseudomonadati</taxon>
        <taxon>Acidobacteriota</taxon>
        <taxon>Vicinamibacteria</taxon>
        <taxon>Vicinamibacterales</taxon>
        <taxon>Vicinamibacteraceae</taxon>
        <taxon>Luteitalea</taxon>
    </lineage>
</organism>
<dbReference type="InterPro" id="IPR000073">
    <property type="entry name" value="AB_hydrolase_1"/>
</dbReference>
<evidence type="ECO:0000313" key="4">
    <source>
        <dbReference type="Proteomes" id="UP000076079"/>
    </source>
</evidence>
<feature type="chain" id="PRO_5007511575" evidence="1">
    <location>
        <begin position="29"/>
        <end position="404"/>
    </location>
</feature>
<dbReference type="Pfam" id="PF12697">
    <property type="entry name" value="Abhydrolase_6"/>
    <property type="match status" value="1"/>
</dbReference>
<dbReference type="STRING" id="1855912.LuPra_02450"/>
<keyword evidence="1" id="KW-0732">Signal</keyword>
<proteinExistence type="predicted"/>
<evidence type="ECO:0000259" key="2">
    <source>
        <dbReference type="Pfam" id="PF12697"/>
    </source>
</evidence>
<accession>A0A143PL07</accession>
<dbReference type="OrthoDB" id="5524362at2"/>
<dbReference type="AlphaFoldDB" id="A0A143PL07"/>
<feature type="domain" description="AB hydrolase-1" evidence="2">
    <location>
        <begin position="105"/>
        <end position="387"/>
    </location>
</feature>
<evidence type="ECO:0000256" key="1">
    <source>
        <dbReference type="SAM" id="SignalP"/>
    </source>
</evidence>
<sequence length="404" mass="44093" precursor="true">MILMTAAPSRLMPTLITLLALWLTDAHAQPPACGSYIRRIEINQVEGCASAPKPIEPSRPGEASMHISETEVAFTVHKPGDPVPARVRGTVFYTQRFDPHKHRAVVLLHGGTLDRRFWDGFKIPGALRFAAELARQSDTAVFTVDRLGSGESPYDRGPGSGFKVTPDTNVETTHEIVAQIRKGSYEVVDGPVPPQGAAGVVLGGQSFGAALIELYATRHQDIDGLMPFGWSNQVLPGASASMFVKMLDEVVTPQLDAGADYIYFFPPEKNNYSKYCEQAVYHAPGVDPDILRQACGNGLHNRIPVGEFSGVQPMKKEITANVGKIGAIPVLFMFGRQDNMVPGPEWGGLGGKDVDVITPEIAHWRAKCKCKLSVYVIEDTSHDFPLHKSAESTVKEMSKWLKSF</sequence>
<reference evidence="4" key="2">
    <citation type="submission" date="2016-04" db="EMBL/GenBank/DDBJ databases">
        <title>First Complete Genome Sequence of a Subdivision 6 Acidobacterium.</title>
        <authorList>
            <person name="Huang S."/>
            <person name="Vieira S."/>
            <person name="Bunk B."/>
            <person name="Riedel T."/>
            <person name="Sproeer C."/>
            <person name="Overmann J."/>
        </authorList>
    </citation>
    <scope>NUCLEOTIDE SEQUENCE [LARGE SCALE GENOMIC DNA]</scope>
    <source>
        <strain evidence="4">DSM 100886 HEG_-6_39</strain>
    </source>
</reference>
<dbReference type="GO" id="GO:0016787">
    <property type="term" value="F:hydrolase activity"/>
    <property type="evidence" value="ECO:0007669"/>
    <property type="project" value="UniProtKB-KW"/>
</dbReference>
<dbReference type="EMBL" id="CP015136">
    <property type="protein sequence ID" value="AMY09237.1"/>
    <property type="molecule type" value="Genomic_DNA"/>
</dbReference>
<dbReference type="KEGG" id="abac:LuPra_02450"/>